<dbReference type="Pfam" id="PF12158">
    <property type="entry name" value="DUF3592"/>
    <property type="match status" value="1"/>
</dbReference>
<keyword evidence="1" id="KW-1133">Transmembrane helix</keyword>
<evidence type="ECO:0000313" key="3">
    <source>
        <dbReference type="EMBL" id="MBW3130305.1"/>
    </source>
</evidence>
<accession>A0ABS6X390</accession>
<sequence length="115" mass="13088">MNFVFNPFTLVSFAAVAAMMAFALYNAKKRDDRLQTNGVRARGVVVRNKIKWGRTIVVRPIIRFETREGRTIEALYEHGVALAVPRYQEGSTVTVLYDPVNPHDFSIIAADRQYI</sequence>
<keyword evidence="4" id="KW-1185">Reference proteome</keyword>
<keyword evidence="1" id="KW-0472">Membrane</keyword>
<comment type="caution">
    <text evidence="3">The sequence shown here is derived from an EMBL/GenBank/DDBJ whole genome shotgun (WGS) entry which is preliminary data.</text>
</comment>
<dbReference type="Proteomes" id="UP000826188">
    <property type="component" value="Unassembled WGS sequence"/>
</dbReference>
<organism evidence="3 4">
    <name type="scientific">Hymenobacter profundi</name>
    <dbReference type="NCBI Taxonomy" id="1982110"/>
    <lineage>
        <taxon>Bacteria</taxon>
        <taxon>Pseudomonadati</taxon>
        <taxon>Bacteroidota</taxon>
        <taxon>Cytophagia</taxon>
        <taxon>Cytophagales</taxon>
        <taxon>Hymenobacteraceae</taxon>
        <taxon>Hymenobacter</taxon>
    </lineage>
</organism>
<keyword evidence="1" id="KW-0812">Transmembrane</keyword>
<dbReference type="EMBL" id="JAHWGL010000089">
    <property type="protein sequence ID" value="MBW3130305.1"/>
    <property type="molecule type" value="Genomic_DNA"/>
</dbReference>
<feature type="transmembrane region" description="Helical" evidence="1">
    <location>
        <begin position="6"/>
        <end position="25"/>
    </location>
</feature>
<evidence type="ECO:0000259" key="2">
    <source>
        <dbReference type="Pfam" id="PF12158"/>
    </source>
</evidence>
<evidence type="ECO:0000313" key="4">
    <source>
        <dbReference type="Proteomes" id="UP000826188"/>
    </source>
</evidence>
<protein>
    <submittedName>
        <fullName evidence="3">DUF3592 domain-containing protein</fullName>
    </submittedName>
</protein>
<gene>
    <name evidence="3" type="ORF">KYK14_17210</name>
</gene>
<dbReference type="InterPro" id="IPR021994">
    <property type="entry name" value="DUF3592"/>
</dbReference>
<feature type="domain" description="DUF3592" evidence="2">
    <location>
        <begin position="45"/>
        <end position="108"/>
    </location>
</feature>
<evidence type="ECO:0000256" key="1">
    <source>
        <dbReference type="SAM" id="Phobius"/>
    </source>
</evidence>
<proteinExistence type="predicted"/>
<reference evidence="3 4" key="1">
    <citation type="submission" date="2021-07" db="EMBL/GenBank/DDBJ databases">
        <title>Hymenobacter profundi sp. nov., isolated from deep-sea water.</title>
        <authorList>
            <person name="Kim M.K."/>
        </authorList>
    </citation>
    <scope>NUCLEOTIDE SEQUENCE [LARGE SCALE GENOMIC DNA]</scope>
    <source>
        <strain evidence="3 4">M2</strain>
    </source>
</reference>
<name>A0ABS6X390_9BACT</name>